<dbReference type="InterPro" id="IPR011701">
    <property type="entry name" value="MFS"/>
</dbReference>
<dbReference type="Proteomes" id="UP000017836">
    <property type="component" value="Unassembled WGS sequence"/>
</dbReference>
<feature type="transmembrane region" description="Helical" evidence="6">
    <location>
        <begin position="400"/>
        <end position="419"/>
    </location>
</feature>
<evidence type="ECO:0000313" key="9">
    <source>
        <dbReference type="Proteomes" id="UP000017836"/>
    </source>
</evidence>
<feature type="transmembrane region" description="Helical" evidence="6">
    <location>
        <begin position="231"/>
        <end position="253"/>
    </location>
</feature>
<keyword evidence="2 6" id="KW-0812">Transmembrane</keyword>
<organism evidence="8 9">
    <name type="scientific">Amborella trichopoda</name>
    <dbReference type="NCBI Taxonomy" id="13333"/>
    <lineage>
        <taxon>Eukaryota</taxon>
        <taxon>Viridiplantae</taxon>
        <taxon>Streptophyta</taxon>
        <taxon>Embryophyta</taxon>
        <taxon>Tracheophyta</taxon>
        <taxon>Spermatophyta</taxon>
        <taxon>Magnoliopsida</taxon>
        <taxon>Amborellales</taxon>
        <taxon>Amborellaceae</taxon>
        <taxon>Amborella</taxon>
    </lineage>
</organism>
<dbReference type="CDD" id="cd17380">
    <property type="entry name" value="MFS_SLC17A9_like"/>
    <property type="match status" value="1"/>
</dbReference>
<evidence type="ECO:0000256" key="2">
    <source>
        <dbReference type="ARBA" id="ARBA00022692"/>
    </source>
</evidence>
<dbReference type="Pfam" id="PF07690">
    <property type="entry name" value="MFS_1"/>
    <property type="match status" value="1"/>
</dbReference>
<dbReference type="GO" id="GO:0005315">
    <property type="term" value="F:phosphate transmembrane transporter activity"/>
    <property type="evidence" value="ECO:0000318"/>
    <property type="project" value="GO_Central"/>
</dbReference>
<reference evidence="9" key="1">
    <citation type="journal article" date="2013" name="Science">
        <title>The Amborella genome and the evolution of flowering plants.</title>
        <authorList>
            <consortium name="Amborella Genome Project"/>
        </authorList>
    </citation>
    <scope>NUCLEOTIDE SEQUENCE [LARGE SCALE GENOMIC DNA]</scope>
</reference>
<evidence type="ECO:0000256" key="5">
    <source>
        <dbReference type="ARBA" id="ARBA00024362"/>
    </source>
</evidence>
<feature type="transmembrane region" description="Helical" evidence="6">
    <location>
        <begin position="171"/>
        <end position="189"/>
    </location>
</feature>
<dbReference type="Gene3D" id="1.20.1250.20">
    <property type="entry name" value="MFS general substrate transporter like domains"/>
    <property type="match status" value="2"/>
</dbReference>
<keyword evidence="4 6" id="KW-0472">Membrane</keyword>
<evidence type="ECO:0000313" key="8">
    <source>
        <dbReference type="EMBL" id="ERN09673.1"/>
    </source>
</evidence>
<feature type="transmembrane region" description="Helical" evidence="6">
    <location>
        <begin position="457"/>
        <end position="481"/>
    </location>
</feature>
<dbReference type="PANTHER" id="PTHR11662">
    <property type="entry name" value="SOLUTE CARRIER FAMILY 17"/>
    <property type="match status" value="1"/>
</dbReference>
<sequence length="586" mass="64578">MATTPLKAAHEPSFSLLSSSFSSSPSLSTLIRIKTRNTQKGFGVKLGFGIGCLKAGSEDFGRFGERKEGISWKSEKGRERNNGRANAQKIETGFFREPVSERIKVVALMACVMCLCNANRVVMSVAIVPLASRYGWDSTFLGIVQSSFLWGYLVSSVAGGLMADKYGGKRVMAWGVAVWSLTTFLTPWAADHSTIMLLIVRTIFGLAEGVALPCMNTLLSRWFPSNERASAVGLSMAGFHTGNVISLLLTPVIMSKVGISGPFALFGILGFAWLSVWIFRVTNDPSDNQLITQRELMLIQAGKPKISKTDGRDCLSIRRLFSKLPTWAIIFANVTNNWGYFILLSWMPIYFKTVFGVNLKQAAWFSAIPWSMMAISGYIAGSISDFLIEFGYSVTLVRKIMQSTGFIGPGISLLCLNFAQTPHVAAIWLTMALSLSSFSQAGFLLNMQDIAPLHSGFLHGIANSVGTFAAIISTIGTGYFVQWLGSFQAFLTITAVLYFITTIFWNLYATGEQGFDITLLKESSLPLFFVSRGGTRVSCYTLKRCSGVTFPGKARIIQIGNLHFLNFYPMRAKYRIDISRKFQFQD</sequence>
<dbReference type="EMBL" id="KI392980">
    <property type="protein sequence ID" value="ERN09673.1"/>
    <property type="molecule type" value="Genomic_DNA"/>
</dbReference>
<proteinExistence type="inferred from homology"/>
<dbReference type="AlphaFoldDB" id="W1PNQ1"/>
<dbReference type="eggNOG" id="KOG2532">
    <property type="taxonomic scope" value="Eukaryota"/>
</dbReference>
<comment type="subcellular location">
    <subcellularLocation>
        <location evidence="1">Membrane</location>
        <topology evidence="1">Multi-pass membrane protein</topology>
    </subcellularLocation>
</comment>
<dbReference type="HOGENOM" id="CLU_001265_5_11_1"/>
<keyword evidence="9" id="KW-1185">Reference proteome</keyword>
<feature type="domain" description="Major facilitator superfamily (MFS) profile" evidence="7">
    <location>
        <begin position="105"/>
        <end position="513"/>
    </location>
</feature>
<protein>
    <recommendedName>
        <fullName evidence="7">Major facilitator superfamily (MFS) profile domain-containing protein</fullName>
    </recommendedName>
</protein>
<evidence type="ECO:0000256" key="6">
    <source>
        <dbReference type="SAM" id="Phobius"/>
    </source>
</evidence>
<feature type="transmembrane region" description="Helical" evidence="6">
    <location>
        <begin position="327"/>
        <end position="347"/>
    </location>
</feature>
<dbReference type="InterPro" id="IPR044777">
    <property type="entry name" value="SLC17A9-like"/>
</dbReference>
<feature type="transmembrane region" description="Helical" evidence="6">
    <location>
        <begin position="367"/>
        <end position="388"/>
    </location>
</feature>
<comment type="similarity">
    <text evidence="5">Belongs to the major facilitator superfamily. Sodium/anion cotransporter (TC 2.A.1.14) family.</text>
</comment>
<dbReference type="SUPFAM" id="SSF103473">
    <property type="entry name" value="MFS general substrate transporter"/>
    <property type="match status" value="1"/>
</dbReference>
<dbReference type="PROSITE" id="PS50850">
    <property type="entry name" value="MFS"/>
    <property type="match status" value="1"/>
</dbReference>
<dbReference type="GO" id="GO:0016020">
    <property type="term" value="C:membrane"/>
    <property type="evidence" value="ECO:0007669"/>
    <property type="project" value="UniProtKB-SubCell"/>
</dbReference>
<name>W1PNQ1_AMBTC</name>
<feature type="transmembrane region" description="Helical" evidence="6">
    <location>
        <begin position="259"/>
        <end position="279"/>
    </location>
</feature>
<feature type="transmembrane region" description="Helical" evidence="6">
    <location>
        <begin position="195"/>
        <end position="219"/>
    </location>
</feature>
<dbReference type="FunFam" id="1.20.1250.20:FF:000142">
    <property type="entry name" value="probable anion transporter 3, chloroplastic"/>
    <property type="match status" value="1"/>
</dbReference>
<dbReference type="InterPro" id="IPR036259">
    <property type="entry name" value="MFS_trans_sf"/>
</dbReference>
<dbReference type="GO" id="GO:0009536">
    <property type="term" value="C:plastid"/>
    <property type="evidence" value="ECO:0000318"/>
    <property type="project" value="GO_Central"/>
</dbReference>
<dbReference type="PANTHER" id="PTHR11662:SF399">
    <property type="entry name" value="FI19708P1-RELATED"/>
    <property type="match status" value="1"/>
</dbReference>
<keyword evidence="3 6" id="KW-1133">Transmembrane helix</keyword>
<feature type="transmembrane region" description="Helical" evidence="6">
    <location>
        <begin position="487"/>
        <end position="508"/>
    </location>
</feature>
<dbReference type="OMA" id="VTTIFWN"/>
<feature type="transmembrane region" description="Helical" evidence="6">
    <location>
        <begin position="140"/>
        <end position="159"/>
    </location>
</feature>
<dbReference type="Gramene" id="ERN09673">
    <property type="protein sequence ID" value="ERN09673"/>
    <property type="gene ID" value="AMTR_s00029p00210000"/>
</dbReference>
<evidence type="ECO:0000259" key="7">
    <source>
        <dbReference type="PROSITE" id="PS50850"/>
    </source>
</evidence>
<evidence type="ECO:0000256" key="3">
    <source>
        <dbReference type="ARBA" id="ARBA00022989"/>
    </source>
</evidence>
<evidence type="ECO:0000256" key="1">
    <source>
        <dbReference type="ARBA" id="ARBA00004141"/>
    </source>
</evidence>
<accession>W1PNQ1</accession>
<dbReference type="InterPro" id="IPR020846">
    <property type="entry name" value="MFS_dom"/>
</dbReference>
<feature type="transmembrane region" description="Helical" evidence="6">
    <location>
        <begin position="425"/>
        <end position="445"/>
    </location>
</feature>
<feature type="transmembrane region" description="Helical" evidence="6">
    <location>
        <begin position="105"/>
        <end position="128"/>
    </location>
</feature>
<dbReference type="InterPro" id="IPR050382">
    <property type="entry name" value="MFS_Na/Anion_cotransporter"/>
</dbReference>
<gene>
    <name evidence="8" type="ORF">AMTR_s00029p00210000</name>
</gene>
<evidence type="ECO:0000256" key="4">
    <source>
        <dbReference type="ARBA" id="ARBA00023136"/>
    </source>
</evidence>